<gene>
    <name evidence="1" type="ORF">FRX31_029346</name>
</gene>
<evidence type="ECO:0000313" key="1">
    <source>
        <dbReference type="EMBL" id="KAF5181066.1"/>
    </source>
</evidence>
<accession>A0A7J6V7R7</accession>
<sequence length="66" mass="7491">MSMNELFLTPEKLGLQNLLNILNKKTSRGTGNSQTDGLLNEGKVKRKQEIYELASHPKGREEKMMT</sequence>
<proteinExistence type="predicted"/>
<name>A0A7J6V7R7_THATH</name>
<evidence type="ECO:0000313" key="2">
    <source>
        <dbReference type="Proteomes" id="UP000554482"/>
    </source>
</evidence>
<keyword evidence="2" id="KW-1185">Reference proteome</keyword>
<dbReference type="Proteomes" id="UP000554482">
    <property type="component" value="Unassembled WGS sequence"/>
</dbReference>
<dbReference type="EMBL" id="JABWDY010036597">
    <property type="protein sequence ID" value="KAF5181066.1"/>
    <property type="molecule type" value="Genomic_DNA"/>
</dbReference>
<protein>
    <submittedName>
        <fullName evidence="1">Uncharacterized protein</fullName>
    </submittedName>
</protein>
<reference evidence="1 2" key="1">
    <citation type="submission" date="2020-06" db="EMBL/GenBank/DDBJ databases">
        <title>Transcriptomic and genomic resources for Thalictrum thalictroides and T. hernandezii: Facilitating candidate gene discovery in an emerging model plant lineage.</title>
        <authorList>
            <person name="Arias T."/>
            <person name="Riano-Pachon D.M."/>
            <person name="Di Stilio V.S."/>
        </authorList>
    </citation>
    <scope>NUCLEOTIDE SEQUENCE [LARGE SCALE GENOMIC DNA]</scope>
    <source>
        <strain evidence="2">cv. WT478/WT964</strain>
        <tissue evidence="1">Leaves</tissue>
    </source>
</reference>
<comment type="caution">
    <text evidence="1">The sequence shown here is derived from an EMBL/GenBank/DDBJ whole genome shotgun (WGS) entry which is preliminary data.</text>
</comment>
<organism evidence="1 2">
    <name type="scientific">Thalictrum thalictroides</name>
    <name type="common">Rue-anemone</name>
    <name type="synonym">Anemone thalictroides</name>
    <dbReference type="NCBI Taxonomy" id="46969"/>
    <lineage>
        <taxon>Eukaryota</taxon>
        <taxon>Viridiplantae</taxon>
        <taxon>Streptophyta</taxon>
        <taxon>Embryophyta</taxon>
        <taxon>Tracheophyta</taxon>
        <taxon>Spermatophyta</taxon>
        <taxon>Magnoliopsida</taxon>
        <taxon>Ranunculales</taxon>
        <taxon>Ranunculaceae</taxon>
        <taxon>Thalictroideae</taxon>
        <taxon>Thalictrum</taxon>
    </lineage>
</organism>
<dbReference type="AlphaFoldDB" id="A0A7J6V7R7"/>